<proteinExistence type="predicted"/>
<keyword evidence="1" id="KW-0472">Membrane</keyword>
<comment type="caution">
    <text evidence="2">The sequence shown here is derived from an EMBL/GenBank/DDBJ whole genome shotgun (WGS) entry which is preliminary data.</text>
</comment>
<reference evidence="2 3" key="1">
    <citation type="submission" date="2021-02" db="EMBL/GenBank/DDBJ databases">
        <title>Genome assembly of Pseudopithomyces chartarum.</title>
        <authorList>
            <person name="Jauregui R."/>
            <person name="Singh J."/>
            <person name="Voisey C."/>
        </authorList>
    </citation>
    <scope>NUCLEOTIDE SEQUENCE [LARGE SCALE GENOMIC DNA]</scope>
    <source>
        <strain evidence="2 3">AGR01</strain>
    </source>
</reference>
<keyword evidence="1" id="KW-0812">Transmembrane</keyword>
<dbReference type="Proteomes" id="UP001280581">
    <property type="component" value="Unassembled WGS sequence"/>
</dbReference>
<evidence type="ECO:0000313" key="3">
    <source>
        <dbReference type="Proteomes" id="UP001280581"/>
    </source>
</evidence>
<protein>
    <submittedName>
        <fullName evidence="2">Uncharacterized protein</fullName>
    </submittedName>
</protein>
<keyword evidence="1" id="KW-1133">Transmembrane helix</keyword>
<keyword evidence="3" id="KW-1185">Reference proteome</keyword>
<accession>A0AAN6LXN6</accession>
<gene>
    <name evidence="2" type="ORF">GRF29_69g1601508</name>
</gene>
<dbReference type="AlphaFoldDB" id="A0AAN6LXN6"/>
<evidence type="ECO:0000313" key="2">
    <source>
        <dbReference type="EMBL" id="KAK3209387.1"/>
    </source>
</evidence>
<dbReference type="EMBL" id="WVTA01000006">
    <property type="protein sequence ID" value="KAK3209387.1"/>
    <property type="molecule type" value="Genomic_DNA"/>
</dbReference>
<sequence length="368" mass="41139">MPTQFAVQGMRLLEKDLVRTRDTNISVDIPHPVVATKCMPPKFLITSETDVSYIQDDGRSQATLSKAGELLNRLLRQNATGLMSDSLPPIWSQSPEPNSSALIGSFIIPWIYNNDRCRYLEHRSYPAAQMFSDEHRRATEQCFQLITCNVQAFWKTSLNIITYTDETPVAQTSLILDAGFDRVHRENPITLDLSDMASFNNESFINILPFGTDGPVEDTLSAVFVNALANAPDIQLVSGIFENGNHPTFDFKATQYGYGYDGSPISVRLSMAVISIYFLVTVTYLLYILTVGYTSTSWSTAIELILLALQSKRPEGLKNVSAGADSMLTYQKAVGVRVNEKHELALVFPNEPDTKLGRMRKVVPNRFY</sequence>
<name>A0AAN6LXN6_9PLEO</name>
<feature type="transmembrane region" description="Helical" evidence="1">
    <location>
        <begin position="269"/>
        <end position="289"/>
    </location>
</feature>
<organism evidence="2 3">
    <name type="scientific">Pseudopithomyces chartarum</name>
    <dbReference type="NCBI Taxonomy" id="1892770"/>
    <lineage>
        <taxon>Eukaryota</taxon>
        <taxon>Fungi</taxon>
        <taxon>Dikarya</taxon>
        <taxon>Ascomycota</taxon>
        <taxon>Pezizomycotina</taxon>
        <taxon>Dothideomycetes</taxon>
        <taxon>Pleosporomycetidae</taxon>
        <taxon>Pleosporales</taxon>
        <taxon>Massarineae</taxon>
        <taxon>Didymosphaeriaceae</taxon>
        <taxon>Pseudopithomyces</taxon>
    </lineage>
</organism>
<evidence type="ECO:0000256" key="1">
    <source>
        <dbReference type="SAM" id="Phobius"/>
    </source>
</evidence>